<name>A0AA97JA43_EUBMA</name>
<dbReference type="RefSeq" id="XP_054833789.1">
    <property type="nucleotide sequence ID" value="XM_054977814.1"/>
</dbReference>
<sequence>MSCGGQGRWPLLGMTSLVLVLFLHLPGVASRCIDMALEQDLQPLPPGVQRCSLPRGLLQPDVSPPGQPTGSREAGDSRVVGGSPAVSGGPGGGSSAYPPNTQGGNPFPAGRPDKPWPFGTPGKPAFGGVSGQYGRPAGPGQYGGSVNYGRPDRPGQYDGQHGEGPYGHPRVEMKPPGIPYIPTPREWGGGRIPAEKFNPGYANNPNAPYGGGAGGQYPPSYGGGSGISGPRGRYDGSYGPVPYGIQPGEQTGKDSSDPCTPEC</sequence>
<dbReference type="Proteomes" id="UP001190640">
    <property type="component" value="Chromosome 4"/>
</dbReference>
<evidence type="ECO:0000256" key="1">
    <source>
        <dbReference type="SAM" id="MobiDB-lite"/>
    </source>
</evidence>
<evidence type="ECO:0000313" key="3">
    <source>
        <dbReference type="Proteomes" id="UP001190640"/>
    </source>
</evidence>
<dbReference type="KEGG" id="emc:129328629"/>
<dbReference type="AlphaFoldDB" id="A0AA97JA43"/>
<evidence type="ECO:0000256" key="2">
    <source>
        <dbReference type="SAM" id="SignalP"/>
    </source>
</evidence>
<protein>
    <submittedName>
        <fullName evidence="4">Collagen alpha-1(III) chain-like</fullName>
    </submittedName>
</protein>
<feature type="chain" id="PRO_5041727893" evidence="2">
    <location>
        <begin position="31"/>
        <end position="263"/>
    </location>
</feature>
<organism evidence="3 4">
    <name type="scientific">Eublepharis macularius</name>
    <name type="common">Leopard gecko</name>
    <name type="synonym">Cyrtodactylus macularius</name>
    <dbReference type="NCBI Taxonomy" id="481883"/>
    <lineage>
        <taxon>Eukaryota</taxon>
        <taxon>Metazoa</taxon>
        <taxon>Chordata</taxon>
        <taxon>Craniata</taxon>
        <taxon>Vertebrata</taxon>
        <taxon>Euteleostomi</taxon>
        <taxon>Lepidosauria</taxon>
        <taxon>Squamata</taxon>
        <taxon>Bifurcata</taxon>
        <taxon>Gekkota</taxon>
        <taxon>Eublepharidae</taxon>
        <taxon>Eublepharinae</taxon>
        <taxon>Eublepharis</taxon>
    </lineage>
</organism>
<feature type="signal peptide" evidence="2">
    <location>
        <begin position="1"/>
        <end position="30"/>
    </location>
</feature>
<feature type="compositionally biased region" description="Low complexity" evidence="1">
    <location>
        <begin position="198"/>
        <end position="208"/>
    </location>
</feature>
<feature type="region of interest" description="Disordered" evidence="1">
    <location>
        <begin position="52"/>
        <end position="172"/>
    </location>
</feature>
<keyword evidence="3" id="KW-1185">Reference proteome</keyword>
<accession>A0AA97JA43</accession>
<keyword evidence="2" id="KW-0732">Signal</keyword>
<feature type="compositionally biased region" description="Gly residues" evidence="1">
    <location>
        <begin position="209"/>
        <end position="229"/>
    </location>
</feature>
<evidence type="ECO:0000313" key="4">
    <source>
        <dbReference type="RefSeq" id="XP_054833789.1"/>
    </source>
</evidence>
<proteinExistence type="predicted"/>
<dbReference type="GeneID" id="129328629"/>
<gene>
    <name evidence="4" type="primary">LOC129328629</name>
</gene>
<reference evidence="4" key="1">
    <citation type="submission" date="2025-08" db="UniProtKB">
        <authorList>
            <consortium name="RefSeq"/>
        </authorList>
    </citation>
    <scope>IDENTIFICATION</scope>
    <source>
        <tissue evidence="4">Blood</tissue>
    </source>
</reference>
<feature type="region of interest" description="Disordered" evidence="1">
    <location>
        <begin position="197"/>
        <end position="263"/>
    </location>
</feature>